<evidence type="ECO:0000256" key="5">
    <source>
        <dbReference type="ARBA" id="ARBA00022530"/>
    </source>
</evidence>
<proteinExistence type="inferred from homology"/>
<sequence>MGASPQTKFLLGLLYLSYCVYGNFLALSSVVAIRANIICNKIPGLAPRQRAICRKRPDALVTIGQGVQLGMKECQHQFRNMRWNCTSLGHKNSMFGNNHNVGK</sequence>
<keyword evidence="6 10" id="KW-0879">Wnt signaling pathway</keyword>
<protein>
    <recommendedName>
        <fullName evidence="10">Protein Wnt</fullName>
    </recommendedName>
</protein>
<evidence type="ECO:0000313" key="13">
    <source>
        <dbReference type="Proteomes" id="UP001217089"/>
    </source>
</evidence>
<comment type="function">
    <text evidence="10">Ligand for members of the frizzled family of seven transmembrane receptors.</text>
</comment>
<dbReference type="PANTHER" id="PTHR12027">
    <property type="entry name" value="WNT RELATED"/>
    <property type="match status" value="1"/>
</dbReference>
<comment type="similarity">
    <text evidence="2 10">Belongs to the Wnt family.</text>
</comment>
<keyword evidence="4" id="KW-0964">Secreted</keyword>
<keyword evidence="11" id="KW-1133">Transmembrane helix</keyword>
<dbReference type="Proteomes" id="UP001217089">
    <property type="component" value="Unassembled WGS sequence"/>
</dbReference>
<dbReference type="InterPro" id="IPR005817">
    <property type="entry name" value="Wnt"/>
</dbReference>
<evidence type="ECO:0000256" key="7">
    <source>
        <dbReference type="ARBA" id="ARBA00023157"/>
    </source>
</evidence>
<evidence type="ECO:0000256" key="8">
    <source>
        <dbReference type="ARBA" id="ARBA00023180"/>
    </source>
</evidence>
<comment type="caution">
    <text evidence="12">The sequence shown here is derived from an EMBL/GenBank/DDBJ whole genome shotgun (WGS) entry which is preliminary data.</text>
</comment>
<evidence type="ECO:0000256" key="11">
    <source>
        <dbReference type="SAM" id="Phobius"/>
    </source>
</evidence>
<gene>
    <name evidence="12" type="ORF">KUTeg_020735</name>
</gene>
<organism evidence="12 13">
    <name type="scientific">Tegillarca granosa</name>
    <name type="common">Malaysian cockle</name>
    <name type="synonym">Anadara granosa</name>
    <dbReference type="NCBI Taxonomy" id="220873"/>
    <lineage>
        <taxon>Eukaryota</taxon>
        <taxon>Metazoa</taxon>
        <taxon>Spiralia</taxon>
        <taxon>Lophotrochozoa</taxon>
        <taxon>Mollusca</taxon>
        <taxon>Bivalvia</taxon>
        <taxon>Autobranchia</taxon>
        <taxon>Pteriomorphia</taxon>
        <taxon>Arcoida</taxon>
        <taxon>Arcoidea</taxon>
        <taxon>Arcidae</taxon>
        <taxon>Tegillarca</taxon>
    </lineage>
</organism>
<evidence type="ECO:0000256" key="1">
    <source>
        <dbReference type="ARBA" id="ARBA00004498"/>
    </source>
</evidence>
<keyword evidence="3 10" id="KW-0217">Developmental protein</keyword>
<evidence type="ECO:0000256" key="2">
    <source>
        <dbReference type="ARBA" id="ARBA00005683"/>
    </source>
</evidence>
<keyword evidence="11" id="KW-0812">Transmembrane</keyword>
<evidence type="ECO:0000256" key="6">
    <source>
        <dbReference type="ARBA" id="ARBA00022687"/>
    </source>
</evidence>
<keyword evidence="11" id="KW-0472">Membrane</keyword>
<reference evidence="12 13" key="1">
    <citation type="submission" date="2022-12" db="EMBL/GenBank/DDBJ databases">
        <title>Chromosome-level genome of Tegillarca granosa.</title>
        <authorList>
            <person name="Kim J."/>
        </authorList>
    </citation>
    <scope>NUCLEOTIDE SEQUENCE [LARGE SCALE GENOMIC DNA]</scope>
    <source>
        <strain evidence="12">Teg-2019</strain>
        <tissue evidence="12">Adductor muscle</tissue>
    </source>
</reference>
<evidence type="ECO:0000256" key="4">
    <source>
        <dbReference type="ARBA" id="ARBA00022525"/>
    </source>
</evidence>
<keyword evidence="8" id="KW-0325">Glycoprotein</keyword>
<name>A0ABQ9E8T5_TEGGR</name>
<keyword evidence="5" id="KW-0272">Extracellular matrix</keyword>
<evidence type="ECO:0000313" key="12">
    <source>
        <dbReference type="EMBL" id="KAJ8301748.1"/>
    </source>
</evidence>
<dbReference type="Pfam" id="PF00110">
    <property type="entry name" value="wnt"/>
    <property type="match status" value="1"/>
</dbReference>
<comment type="subcellular location">
    <subcellularLocation>
        <location evidence="1 10">Secreted</location>
        <location evidence="1 10">Extracellular space</location>
        <location evidence="1 10">Extracellular matrix</location>
    </subcellularLocation>
</comment>
<evidence type="ECO:0000256" key="10">
    <source>
        <dbReference type="RuleBase" id="RU003500"/>
    </source>
</evidence>
<evidence type="ECO:0000256" key="9">
    <source>
        <dbReference type="ARBA" id="ARBA00023288"/>
    </source>
</evidence>
<keyword evidence="9" id="KW-0449">Lipoprotein</keyword>
<keyword evidence="7" id="KW-1015">Disulfide bond</keyword>
<keyword evidence="13" id="KW-1185">Reference proteome</keyword>
<dbReference type="EMBL" id="JARBDR010000918">
    <property type="protein sequence ID" value="KAJ8301748.1"/>
    <property type="molecule type" value="Genomic_DNA"/>
</dbReference>
<feature type="transmembrane region" description="Helical" evidence="11">
    <location>
        <begin position="12"/>
        <end position="33"/>
    </location>
</feature>
<accession>A0ABQ9E8T5</accession>
<evidence type="ECO:0000256" key="3">
    <source>
        <dbReference type="ARBA" id="ARBA00022473"/>
    </source>
</evidence>
<dbReference type="PANTHER" id="PTHR12027:SF112">
    <property type="entry name" value="PROTEIN WNT-2"/>
    <property type="match status" value="1"/>
</dbReference>